<evidence type="ECO:0000313" key="2">
    <source>
        <dbReference type="Proteomes" id="UP000053676"/>
    </source>
</evidence>
<dbReference type="AlphaFoldDB" id="W2TL96"/>
<keyword evidence="2" id="KW-1185">Reference proteome</keyword>
<gene>
    <name evidence="1" type="ORF">NECAME_17678</name>
</gene>
<organism evidence="1 2">
    <name type="scientific">Necator americanus</name>
    <name type="common">Human hookworm</name>
    <dbReference type="NCBI Taxonomy" id="51031"/>
    <lineage>
        <taxon>Eukaryota</taxon>
        <taxon>Metazoa</taxon>
        <taxon>Ecdysozoa</taxon>
        <taxon>Nematoda</taxon>
        <taxon>Chromadorea</taxon>
        <taxon>Rhabditida</taxon>
        <taxon>Rhabditina</taxon>
        <taxon>Rhabditomorpha</taxon>
        <taxon>Strongyloidea</taxon>
        <taxon>Ancylostomatidae</taxon>
        <taxon>Bunostominae</taxon>
        <taxon>Necator</taxon>
    </lineage>
</organism>
<sequence length="156" mass="18018">MNWMRMNGLGQGAIRPLLTGGNTAVAKSSTNLGRVSSLRKMHAISSLEDRVPSSHHYEFDAELKQRWVICDSLKYILDEKKSLDVRLRSAHLDFDNHNNFTVNGRRYEIEEFCAAVSHFMYVERIGVMEKFPEKKHSVYDTIPLQCFVFLLQPLVK</sequence>
<dbReference type="Proteomes" id="UP000053676">
    <property type="component" value="Unassembled WGS sequence"/>
</dbReference>
<dbReference type="KEGG" id="nai:NECAME_17678"/>
<name>W2TL96_NECAM</name>
<protein>
    <submittedName>
        <fullName evidence="1">Uncharacterized protein</fullName>
    </submittedName>
</protein>
<evidence type="ECO:0000313" key="1">
    <source>
        <dbReference type="EMBL" id="ETN82563.1"/>
    </source>
</evidence>
<dbReference type="OrthoDB" id="5790186at2759"/>
<proteinExistence type="predicted"/>
<reference evidence="2" key="1">
    <citation type="journal article" date="2014" name="Nat. Genet.">
        <title>Genome of the human hookworm Necator americanus.</title>
        <authorList>
            <person name="Tang Y.T."/>
            <person name="Gao X."/>
            <person name="Rosa B.A."/>
            <person name="Abubucker S."/>
            <person name="Hallsworth-Pepin K."/>
            <person name="Martin J."/>
            <person name="Tyagi R."/>
            <person name="Heizer E."/>
            <person name="Zhang X."/>
            <person name="Bhonagiri-Palsikar V."/>
            <person name="Minx P."/>
            <person name="Warren W.C."/>
            <person name="Wang Q."/>
            <person name="Zhan B."/>
            <person name="Hotez P.J."/>
            <person name="Sternberg P.W."/>
            <person name="Dougall A."/>
            <person name="Gaze S.T."/>
            <person name="Mulvenna J."/>
            <person name="Sotillo J."/>
            <person name="Ranganathan S."/>
            <person name="Rabelo E.M."/>
            <person name="Wilson R.K."/>
            <person name="Felgner P.L."/>
            <person name="Bethony J."/>
            <person name="Hawdon J.M."/>
            <person name="Gasser R.B."/>
            <person name="Loukas A."/>
            <person name="Mitreva M."/>
        </authorList>
    </citation>
    <scope>NUCLEOTIDE SEQUENCE [LARGE SCALE GENOMIC DNA]</scope>
</reference>
<dbReference type="EMBL" id="KI658431">
    <property type="protein sequence ID" value="ETN82563.1"/>
    <property type="molecule type" value="Genomic_DNA"/>
</dbReference>
<feature type="non-terminal residue" evidence="1">
    <location>
        <position position="156"/>
    </location>
</feature>
<accession>W2TL96</accession>